<keyword evidence="7" id="KW-0732">Signal</keyword>
<dbReference type="GO" id="GO:0015288">
    <property type="term" value="F:porin activity"/>
    <property type="evidence" value="ECO:0007669"/>
    <property type="project" value="UniProtKB-KW"/>
</dbReference>
<keyword evidence="6" id="KW-0812">Transmembrane</keyword>
<dbReference type="PANTHER" id="PTHR33619:SF3">
    <property type="entry name" value="POLYSACCHARIDE EXPORT PROTEIN GFCE-RELATED"/>
    <property type="match status" value="1"/>
</dbReference>
<reference evidence="17" key="1">
    <citation type="submission" date="2016-10" db="EMBL/GenBank/DDBJ databases">
        <authorList>
            <person name="de Groot N.N."/>
        </authorList>
    </citation>
    <scope>NUCLEOTIDE SEQUENCE</scope>
</reference>
<comment type="subcellular location">
    <subcellularLocation>
        <location evidence="1">Cell outer membrane</location>
        <topology evidence="1">Multi-pass membrane protein</topology>
    </subcellularLocation>
</comment>
<organism evidence="17">
    <name type="scientific">hydrothermal vent metagenome</name>
    <dbReference type="NCBI Taxonomy" id="652676"/>
    <lineage>
        <taxon>unclassified sequences</taxon>
        <taxon>metagenomes</taxon>
        <taxon>ecological metagenomes</taxon>
    </lineage>
</organism>
<comment type="similarity">
    <text evidence="2">Belongs to the BexD/CtrA/VexA family.</text>
</comment>
<dbReference type="GO" id="GO:0009279">
    <property type="term" value="C:cell outer membrane"/>
    <property type="evidence" value="ECO:0007669"/>
    <property type="project" value="UniProtKB-SubCell"/>
</dbReference>
<name>A0A1W1CD56_9ZZZZ</name>
<dbReference type="Pfam" id="PF02563">
    <property type="entry name" value="Poly_export"/>
    <property type="match status" value="1"/>
</dbReference>
<accession>A0A1W1CD56</accession>
<feature type="domain" description="Polysaccharide export protein N-terminal" evidence="15">
    <location>
        <begin position="47"/>
        <end position="124"/>
    </location>
</feature>
<evidence type="ECO:0000256" key="10">
    <source>
        <dbReference type="ARBA" id="ARBA00023114"/>
    </source>
</evidence>
<dbReference type="InterPro" id="IPR054765">
    <property type="entry name" value="SLBB_dom"/>
</dbReference>
<feature type="domain" description="SLBB" evidence="16">
    <location>
        <begin position="127"/>
        <end position="207"/>
    </location>
</feature>
<evidence type="ECO:0000313" key="17">
    <source>
        <dbReference type="EMBL" id="SFV63800.1"/>
    </source>
</evidence>
<evidence type="ECO:0000256" key="13">
    <source>
        <dbReference type="ARBA" id="ARBA00023237"/>
    </source>
</evidence>
<evidence type="ECO:0000256" key="7">
    <source>
        <dbReference type="ARBA" id="ARBA00022729"/>
    </source>
</evidence>
<dbReference type="Gene3D" id="3.10.560.10">
    <property type="entry name" value="Outer membrane lipoprotein wza domain like"/>
    <property type="match status" value="1"/>
</dbReference>
<evidence type="ECO:0000256" key="14">
    <source>
        <dbReference type="ARBA" id="ARBA00023288"/>
    </source>
</evidence>
<evidence type="ECO:0000256" key="4">
    <source>
        <dbReference type="ARBA" id="ARBA00022452"/>
    </source>
</evidence>
<keyword evidence="9" id="KW-0406">Ion transport</keyword>
<dbReference type="Gene3D" id="3.30.1950.10">
    <property type="entry name" value="wza like domain"/>
    <property type="match status" value="1"/>
</dbReference>
<dbReference type="InterPro" id="IPR049712">
    <property type="entry name" value="Poly_export"/>
</dbReference>
<dbReference type="PANTHER" id="PTHR33619">
    <property type="entry name" value="POLYSACCHARIDE EXPORT PROTEIN GFCE-RELATED"/>
    <property type="match status" value="1"/>
</dbReference>
<evidence type="ECO:0000256" key="8">
    <source>
        <dbReference type="ARBA" id="ARBA00023047"/>
    </source>
</evidence>
<evidence type="ECO:0000256" key="12">
    <source>
        <dbReference type="ARBA" id="ARBA00023139"/>
    </source>
</evidence>
<evidence type="ECO:0000256" key="2">
    <source>
        <dbReference type="ARBA" id="ARBA00009450"/>
    </source>
</evidence>
<evidence type="ECO:0000256" key="11">
    <source>
        <dbReference type="ARBA" id="ARBA00023136"/>
    </source>
</evidence>
<dbReference type="GO" id="GO:0015159">
    <property type="term" value="F:polysaccharide transmembrane transporter activity"/>
    <property type="evidence" value="ECO:0007669"/>
    <property type="project" value="InterPro"/>
</dbReference>
<keyword evidence="11" id="KW-0472">Membrane</keyword>
<keyword evidence="8" id="KW-0625">Polysaccharide transport</keyword>
<keyword evidence="14" id="KW-0449">Lipoprotein</keyword>
<evidence type="ECO:0000256" key="3">
    <source>
        <dbReference type="ARBA" id="ARBA00022448"/>
    </source>
</evidence>
<dbReference type="Pfam" id="PF22461">
    <property type="entry name" value="SLBB_2"/>
    <property type="match status" value="1"/>
</dbReference>
<keyword evidence="4" id="KW-1134">Transmembrane beta strand</keyword>
<evidence type="ECO:0000256" key="1">
    <source>
        <dbReference type="ARBA" id="ARBA00004571"/>
    </source>
</evidence>
<dbReference type="AlphaFoldDB" id="A0A1W1CD56"/>
<evidence type="ECO:0000256" key="9">
    <source>
        <dbReference type="ARBA" id="ARBA00023065"/>
    </source>
</evidence>
<keyword evidence="5" id="KW-0762">Sugar transport</keyword>
<dbReference type="EMBL" id="FPHG01000062">
    <property type="protein sequence ID" value="SFV63800.1"/>
    <property type="molecule type" value="Genomic_DNA"/>
</dbReference>
<dbReference type="InterPro" id="IPR003715">
    <property type="entry name" value="Poly_export_N"/>
</dbReference>
<proteinExistence type="inferred from homology"/>
<gene>
    <name evidence="17" type="ORF">MNB_SV-9-1355</name>
</gene>
<evidence type="ECO:0000259" key="15">
    <source>
        <dbReference type="Pfam" id="PF02563"/>
    </source>
</evidence>
<dbReference type="GO" id="GO:0006811">
    <property type="term" value="P:monoatomic ion transport"/>
    <property type="evidence" value="ECO:0007669"/>
    <property type="project" value="UniProtKB-KW"/>
</dbReference>
<keyword evidence="3" id="KW-0813">Transport</keyword>
<dbReference type="PROSITE" id="PS51257">
    <property type="entry name" value="PROKAR_LIPOPROTEIN"/>
    <property type="match status" value="1"/>
</dbReference>
<evidence type="ECO:0000256" key="5">
    <source>
        <dbReference type="ARBA" id="ARBA00022597"/>
    </source>
</evidence>
<keyword evidence="12" id="KW-0564">Palmitate</keyword>
<evidence type="ECO:0000259" key="16">
    <source>
        <dbReference type="Pfam" id="PF22461"/>
    </source>
</evidence>
<evidence type="ECO:0000256" key="6">
    <source>
        <dbReference type="ARBA" id="ARBA00022692"/>
    </source>
</evidence>
<protein>
    <submittedName>
        <fullName evidence="17">Polysaccharide export outer membrane protein</fullName>
    </submittedName>
</protein>
<sequence>MRRVTFWLYLIYIISIFTGCSENNSSYELMQNNNIIISESSREIEKMEYIIQPHDRLSVLLYRYPALTPTNMNIKGILVDSKGYISLPLIKKVKVAGYSQPEVAEILEKKYSKYLVDPSLNIEVMNKQVYILGEVKNAGAITLKNESMSVIEVIASAGGLTDSAQRDSIFIVNQIDNHLRMRKIDLTSFSALQKANLIVHSNDIIYVQPNKWKSFRVASNDFLSPFETVTKLVDPFLNIKYLRN</sequence>
<keyword evidence="13" id="KW-0998">Cell outer membrane</keyword>
<keyword evidence="10" id="KW-0626">Porin</keyword>
<dbReference type="GO" id="GO:0046930">
    <property type="term" value="C:pore complex"/>
    <property type="evidence" value="ECO:0007669"/>
    <property type="project" value="UniProtKB-KW"/>
</dbReference>